<dbReference type="EMBL" id="JACIED010000007">
    <property type="protein sequence ID" value="MBB4010164.1"/>
    <property type="molecule type" value="Genomic_DNA"/>
</dbReference>
<dbReference type="Proteomes" id="UP000544107">
    <property type="component" value="Unassembled WGS sequence"/>
</dbReference>
<evidence type="ECO:0000256" key="6">
    <source>
        <dbReference type="SAM" id="MobiDB-lite"/>
    </source>
</evidence>
<dbReference type="Gene3D" id="3.30.450.20">
    <property type="entry name" value="PAS domain"/>
    <property type="match status" value="1"/>
</dbReference>
<dbReference type="SUPFAM" id="SSF55785">
    <property type="entry name" value="PYP-like sensor domain (PAS domain)"/>
    <property type="match status" value="1"/>
</dbReference>
<reference evidence="9 10" key="1">
    <citation type="submission" date="2020-08" db="EMBL/GenBank/DDBJ databases">
        <title>Genomic Encyclopedia of Type Strains, Phase IV (KMG-IV): sequencing the most valuable type-strain genomes for metagenomic binning, comparative biology and taxonomic classification.</title>
        <authorList>
            <person name="Goeker M."/>
        </authorList>
    </citation>
    <scope>NUCLEOTIDE SEQUENCE [LARGE SCALE GENOMIC DNA]</scope>
    <source>
        <strain evidence="9 10">DSM 100021</strain>
    </source>
</reference>
<dbReference type="InterPro" id="IPR000014">
    <property type="entry name" value="PAS"/>
</dbReference>
<dbReference type="PROSITE" id="PS50112">
    <property type="entry name" value="PAS"/>
    <property type="match status" value="1"/>
</dbReference>
<protein>
    <recommendedName>
        <fullName evidence="2">histidine kinase</fullName>
        <ecNumber evidence="2">2.7.13.3</ecNumber>
    </recommendedName>
</protein>
<keyword evidence="5" id="KW-0418">Kinase</keyword>
<gene>
    <name evidence="9" type="ORF">GGQ71_004462</name>
</gene>
<comment type="caution">
    <text evidence="9">The sequence shown here is derived from an EMBL/GenBank/DDBJ whole genome shotgun (WGS) entry which is preliminary data.</text>
</comment>
<evidence type="ECO:0000256" key="5">
    <source>
        <dbReference type="ARBA" id="ARBA00022777"/>
    </source>
</evidence>
<feature type="compositionally biased region" description="Basic and acidic residues" evidence="6">
    <location>
        <begin position="913"/>
        <end position="928"/>
    </location>
</feature>
<dbReference type="EC" id="2.7.13.3" evidence="2"/>
<dbReference type="RefSeq" id="WP_234801508.1">
    <property type="nucleotide sequence ID" value="NZ_JACIED010000007.1"/>
</dbReference>
<feature type="region of interest" description="Disordered" evidence="6">
    <location>
        <begin position="737"/>
        <end position="764"/>
    </location>
</feature>
<dbReference type="InterPro" id="IPR035965">
    <property type="entry name" value="PAS-like_dom_sf"/>
</dbReference>
<dbReference type="InterPro" id="IPR005467">
    <property type="entry name" value="His_kinase_dom"/>
</dbReference>
<dbReference type="PANTHER" id="PTHR43047">
    <property type="entry name" value="TWO-COMPONENT HISTIDINE PROTEIN KINASE"/>
    <property type="match status" value="1"/>
</dbReference>
<feature type="region of interest" description="Disordered" evidence="6">
    <location>
        <begin position="888"/>
        <end position="950"/>
    </location>
</feature>
<dbReference type="CDD" id="cd00130">
    <property type="entry name" value="PAS"/>
    <property type="match status" value="1"/>
</dbReference>
<feature type="domain" description="Histidine kinase" evidence="7">
    <location>
        <begin position="1275"/>
        <end position="1497"/>
    </location>
</feature>
<feature type="compositionally biased region" description="Basic and acidic residues" evidence="6">
    <location>
        <begin position="362"/>
        <end position="373"/>
    </location>
</feature>
<dbReference type="GO" id="GO:0009927">
    <property type="term" value="F:histidine phosphotransfer kinase activity"/>
    <property type="evidence" value="ECO:0007669"/>
    <property type="project" value="TreeGrafter"/>
</dbReference>
<evidence type="ECO:0000313" key="9">
    <source>
        <dbReference type="EMBL" id="MBB4010164.1"/>
    </source>
</evidence>
<evidence type="ECO:0000256" key="1">
    <source>
        <dbReference type="ARBA" id="ARBA00000085"/>
    </source>
</evidence>
<comment type="catalytic activity">
    <reaction evidence="1">
        <text>ATP + protein L-histidine = ADP + protein N-phospho-L-histidine.</text>
        <dbReference type="EC" id="2.7.13.3"/>
    </reaction>
</comment>
<feature type="compositionally biased region" description="Acidic residues" evidence="6">
    <location>
        <begin position="388"/>
        <end position="398"/>
    </location>
</feature>
<dbReference type="SMART" id="SM00388">
    <property type="entry name" value="HisKA"/>
    <property type="match status" value="1"/>
</dbReference>
<dbReference type="Pfam" id="PF00512">
    <property type="entry name" value="HisKA"/>
    <property type="match status" value="1"/>
</dbReference>
<dbReference type="SUPFAM" id="SSF55874">
    <property type="entry name" value="ATPase domain of HSP90 chaperone/DNA topoisomerase II/histidine kinase"/>
    <property type="match status" value="1"/>
</dbReference>
<dbReference type="Pfam" id="PF00989">
    <property type="entry name" value="PAS"/>
    <property type="match status" value="1"/>
</dbReference>
<dbReference type="PANTHER" id="PTHR43047:SF72">
    <property type="entry name" value="OSMOSENSING HISTIDINE PROTEIN KINASE SLN1"/>
    <property type="match status" value="1"/>
</dbReference>
<feature type="compositionally biased region" description="Polar residues" evidence="6">
    <location>
        <begin position="929"/>
        <end position="945"/>
    </location>
</feature>
<name>A0A7W6HRM2_9HYPH</name>
<evidence type="ECO:0000256" key="2">
    <source>
        <dbReference type="ARBA" id="ARBA00012438"/>
    </source>
</evidence>
<dbReference type="SMART" id="SM00091">
    <property type="entry name" value="PAS"/>
    <property type="match status" value="1"/>
</dbReference>
<dbReference type="InterPro" id="IPR036097">
    <property type="entry name" value="HisK_dim/P_sf"/>
</dbReference>
<dbReference type="SMART" id="SM00387">
    <property type="entry name" value="HATPase_c"/>
    <property type="match status" value="1"/>
</dbReference>
<feature type="compositionally biased region" description="Basic and acidic residues" evidence="6">
    <location>
        <begin position="478"/>
        <end position="493"/>
    </location>
</feature>
<keyword evidence="3" id="KW-0597">Phosphoprotein</keyword>
<dbReference type="PROSITE" id="PS50109">
    <property type="entry name" value="HIS_KIN"/>
    <property type="match status" value="1"/>
</dbReference>
<dbReference type="Gene3D" id="1.10.287.130">
    <property type="match status" value="1"/>
</dbReference>
<dbReference type="InterPro" id="IPR004358">
    <property type="entry name" value="Sig_transdc_His_kin-like_C"/>
</dbReference>
<accession>A0A7W6HRM2</accession>
<dbReference type="NCBIfam" id="TIGR00229">
    <property type="entry name" value="sensory_box"/>
    <property type="match status" value="1"/>
</dbReference>
<dbReference type="Gene3D" id="3.30.565.10">
    <property type="entry name" value="Histidine kinase-like ATPase, C-terminal domain"/>
    <property type="match status" value="1"/>
</dbReference>
<feature type="region of interest" description="Disordered" evidence="6">
    <location>
        <begin position="432"/>
        <end position="500"/>
    </location>
</feature>
<evidence type="ECO:0000259" key="7">
    <source>
        <dbReference type="PROSITE" id="PS50109"/>
    </source>
</evidence>
<feature type="region of interest" description="Disordered" evidence="6">
    <location>
        <begin position="650"/>
        <end position="686"/>
    </location>
</feature>
<feature type="domain" description="PAS" evidence="8">
    <location>
        <begin position="1132"/>
        <end position="1210"/>
    </location>
</feature>
<feature type="region of interest" description="Disordered" evidence="6">
    <location>
        <begin position="362"/>
        <end position="411"/>
    </location>
</feature>
<dbReference type="InterPro" id="IPR003661">
    <property type="entry name" value="HisK_dim/P_dom"/>
</dbReference>
<feature type="compositionally biased region" description="Basic and acidic residues" evidence="6">
    <location>
        <begin position="432"/>
        <end position="447"/>
    </location>
</feature>
<dbReference type="PRINTS" id="PR00344">
    <property type="entry name" value="BCTRLSENSOR"/>
</dbReference>
<dbReference type="InterPro" id="IPR013767">
    <property type="entry name" value="PAS_fold"/>
</dbReference>
<dbReference type="InterPro" id="IPR036890">
    <property type="entry name" value="HATPase_C_sf"/>
</dbReference>
<evidence type="ECO:0000256" key="3">
    <source>
        <dbReference type="ARBA" id="ARBA00022553"/>
    </source>
</evidence>
<proteinExistence type="predicted"/>
<dbReference type="Pfam" id="PF13188">
    <property type="entry name" value="PAS_8"/>
    <property type="match status" value="1"/>
</dbReference>
<evidence type="ECO:0000256" key="4">
    <source>
        <dbReference type="ARBA" id="ARBA00022679"/>
    </source>
</evidence>
<feature type="compositionally biased region" description="Acidic residues" evidence="6">
    <location>
        <begin position="453"/>
        <end position="466"/>
    </location>
</feature>
<evidence type="ECO:0000313" key="10">
    <source>
        <dbReference type="Proteomes" id="UP000544107"/>
    </source>
</evidence>
<evidence type="ECO:0000259" key="8">
    <source>
        <dbReference type="PROSITE" id="PS50112"/>
    </source>
</evidence>
<dbReference type="GO" id="GO:0006355">
    <property type="term" value="P:regulation of DNA-templated transcription"/>
    <property type="evidence" value="ECO:0007669"/>
    <property type="project" value="InterPro"/>
</dbReference>
<dbReference type="Pfam" id="PF02518">
    <property type="entry name" value="HATPase_c"/>
    <property type="match status" value="1"/>
</dbReference>
<keyword evidence="4" id="KW-0808">Transferase</keyword>
<feature type="region of interest" description="Disordered" evidence="6">
    <location>
        <begin position="833"/>
        <end position="852"/>
    </location>
</feature>
<sequence length="1501" mass="160022">MPAIQYPFIDIAVHRAVRDRFARGEALALFSPDLQQVLWANGAGADFFGTPSVYDFLDQGPPIQDVTFRQISAMGRQLKTAGDSRKLMVRISAGFRLVQVEAQVERLEIRPGEPVLLFSMPVAYADDATRAQALLRGFDDPDTHMALLDSKGRVIGASTNFDRLGISPRTAETIVDMVGRQSGGLMKRPIPTARGNLPAALGQIADAPAIFLLFAVETLLGTLDASDGFAVEPAADASAPPVAPAAPASAAVVAEVPAASEVFPSAEVLSAEPVSSLLEDHGSVDTDTATVKADSFEDVVDALGSINEWEPEPEALDDEPLLAVIADDEAGSDAVPANSEIADEDVTTSAVEAPVAQELPHAEHEVEQTHADTDSIEPTGVSSSADDQAGDVEAEQPEEPAAAEIDDTQGSVNASTADLLQDEALTETDFDHQVTDPETYVPDHDEPAASETVADDAQLEWPEAADEVPHSAETAVAEDVRPESRPVETDSVDRTQPGGGFAFSPSMRAARFVWKVDALGRFSEVSSEFARAVGPRSAAIEGETFSDLAALFNLDPEGKIADLLKKRDTWSGKTIYWPIEGTTLKVPVDLAALPTYTRNRDFDGFRGFGVVRLADCVEDPDKVGLTFLPATAEQQDDSAAVELEAVEETLEPRNFGDEASLAEEQPEEAATPTLEPKAGPQAEPPALVISRPAPIPETENIVQLKPRHVNREGLSPAEHATFREIARRLDALGLKSADAKPTVSDKADGEIAGVTPNTLTDAPEATSVVADVAGSDSVVEAADDRSEPAPQDLGDRQIASEDNGLAETVSAETATSPDHLDAGEDDSRALAHNEETSASEAVTAQEHAADEQDIASEQAGVAHPLEDHDNPEQHDASAAAPDLSLSEHEALETASADPLPEIEGHPTTAENDAEAHQDDQSADTDRVESSVNEGSQSEDLQTVENSDQDDHEVEAIAPATEILPVAPNVGVHLPRPPRDVVFSPEMLDMLPVALLAHRGDELIHANPEFLALTGYASVDHLAAAGGLEALLQRDDLVGEDDGQRRDGRLVVVRADDALLPVSARLQSIRWEEASALLLSLVPQADAKPVETEQQEKPADKIQPMLTLVSPVEQASEEAIRPAAIDQSDLRIEVEELRSILETATDGVVTLNVEGEIRTMNGAASALFNYDEDDLRGKPFVTLFAHESQRAILDYLSGLTGHGVASVLNDGREVIGRESSGGFIPLFMTIGRLSSSNGFCAVIRDITQWKRTEEELRSAKRAAETANAHKTDFLARVSHEIRTPLNAIIGFADIMADERFGPIGHGRYAEYAADIGRSGRHVLDIVNDLLDISKIEAGEMDLEFIAVGLNETVCEAVAIVQPQANGQRVIIRTALSQAVPNVVADMRSIKQIVLNILSNAIRFTPSGGQIIVSTNYEANGSVTLRIRDTGIGMTRAELEQAMKPFRQVSPGGARLRGDGTGLGLPLTKAMVDANRASFSIQSTPNEGTLVEISFPSPRVLAG</sequence>
<dbReference type="SUPFAM" id="SSF47384">
    <property type="entry name" value="Homodimeric domain of signal transducing histidine kinase"/>
    <property type="match status" value="1"/>
</dbReference>
<dbReference type="InterPro" id="IPR003594">
    <property type="entry name" value="HATPase_dom"/>
</dbReference>
<organism evidence="9 10">
    <name type="scientific">Allorhizobium taibaishanense</name>
    <dbReference type="NCBI Taxonomy" id="887144"/>
    <lineage>
        <taxon>Bacteria</taxon>
        <taxon>Pseudomonadati</taxon>
        <taxon>Pseudomonadota</taxon>
        <taxon>Alphaproteobacteria</taxon>
        <taxon>Hyphomicrobiales</taxon>
        <taxon>Rhizobiaceae</taxon>
        <taxon>Rhizobium/Agrobacterium group</taxon>
        <taxon>Allorhizobium</taxon>
    </lineage>
</organism>
<dbReference type="GO" id="GO:0005886">
    <property type="term" value="C:plasma membrane"/>
    <property type="evidence" value="ECO:0007669"/>
    <property type="project" value="TreeGrafter"/>
</dbReference>
<dbReference type="CDD" id="cd00082">
    <property type="entry name" value="HisKA"/>
    <property type="match status" value="1"/>
</dbReference>
<dbReference type="GO" id="GO:0000155">
    <property type="term" value="F:phosphorelay sensor kinase activity"/>
    <property type="evidence" value="ECO:0007669"/>
    <property type="project" value="InterPro"/>
</dbReference>
<dbReference type="CDD" id="cd00075">
    <property type="entry name" value="HATPase"/>
    <property type="match status" value="1"/>
</dbReference>